<protein>
    <recommendedName>
        <fullName evidence="1">KIB1-4 beta-propeller domain-containing protein</fullName>
    </recommendedName>
</protein>
<dbReference type="KEGG" id="eus:EUTSA_v10019678mg"/>
<sequence>MIPDWTQLPQELLHIIAMNLENCFDVVHARSVCCSWRSSFPSLLRQSYTLPSFPIKNKAMCSLEKIPLFLFRVRPPIVVVTSDSEYSEYLLGGICRDESEDRMKILPSSSPLQCSVKIQFKGYEQTLMNMFSWHIVSMGHRYQISCLDPQGMRITYRVVAFLQLNNEVGSGFIVICNFLNTLLVLTSIEMKWKQVENIPGCPCLNLVSFRGRFYASFERDIFVIDPYSLEATPLRPSEHRDFSNCLVPCGSDEFFLVRETVNHVGPVGKLAIKVSRLDAEAGRWVEVSDLGDRVLFVECLINVACLAKELPYGCGVSGNSILFTTRTGVTLFYRYIRGCWRPLRENRVEILRTKSPVWLSWLSVMT</sequence>
<dbReference type="AlphaFoldDB" id="V4KFV5"/>
<keyword evidence="3" id="KW-1185">Reference proteome</keyword>
<dbReference type="EMBL" id="KI517953">
    <property type="protein sequence ID" value="ESQ28712.1"/>
    <property type="molecule type" value="Genomic_DNA"/>
</dbReference>
<dbReference type="Gramene" id="ESQ28712">
    <property type="protein sequence ID" value="ESQ28712"/>
    <property type="gene ID" value="EUTSA_v10019678mg"/>
</dbReference>
<feature type="domain" description="KIB1-4 beta-propeller" evidence="1">
    <location>
        <begin position="102"/>
        <end position="325"/>
    </location>
</feature>
<dbReference type="InterPro" id="IPR005174">
    <property type="entry name" value="KIB1-4_b-propeller"/>
</dbReference>
<dbReference type="InterPro" id="IPR036047">
    <property type="entry name" value="F-box-like_dom_sf"/>
</dbReference>
<evidence type="ECO:0000313" key="2">
    <source>
        <dbReference type="EMBL" id="ESQ28712.1"/>
    </source>
</evidence>
<dbReference type="SUPFAM" id="SSF81383">
    <property type="entry name" value="F-box domain"/>
    <property type="match status" value="1"/>
</dbReference>
<dbReference type="PANTHER" id="PTHR47123">
    <property type="entry name" value="F-BOX PROTEIN SKIP23"/>
    <property type="match status" value="1"/>
</dbReference>
<accession>V4KFV5</accession>
<dbReference type="OrthoDB" id="599103at2759"/>
<proteinExistence type="predicted"/>
<dbReference type="Pfam" id="PF03478">
    <property type="entry name" value="Beta-prop_KIB1-4"/>
    <property type="match status" value="1"/>
</dbReference>
<dbReference type="Proteomes" id="UP000030689">
    <property type="component" value="Unassembled WGS sequence"/>
</dbReference>
<name>V4KFV5_EUTSA</name>
<dbReference type="PANTHER" id="PTHR47123:SF24">
    <property type="entry name" value="LOW PROTEIN: F-BOX_KELCH-REPEAT PROTEIN"/>
    <property type="match status" value="1"/>
</dbReference>
<reference evidence="2 3" key="1">
    <citation type="journal article" date="2013" name="Front. Plant Sci.">
        <title>The Reference Genome of the Halophytic Plant Eutrema salsugineum.</title>
        <authorList>
            <person name="Yang R."/>
            <person name="Jarvis D.E."/>
            <person name="Chen H."/>
            <person name="Beilstein M.A."/>
            <person name="Grimwood J."/>
            <person name="Jenkins J."/>
            <person name="Shu S."/>
            <person name="Prochnik S."/>
            <person name="Xin M."/>
            <person name="Ma C."/>
            <person name="Schmutz J."/>
            <person name="Wing R.A."/>
            <person name="Mitchell-Olds T."/>
            <person name="Schumaker K.S."/>
            <person name="Wang X."/>
        </authorList>
    </citation>
    <scope>NUCLEOTIDE SEQUENCE [LARGE SCALE GENOMIC DNA]</scope>
</reference>
<dbReference type="Gene3D" id="1.20.1280.50">
    <property type="match status" value="1"/>
</dbReference>
<evidence type="ECO:0000313" key="3">
    <source>
        <dbReference type="Proteomes" id="UP000030689"/>
    </source>
</evidence>
<organism evidence="2 3">
    <name type="scientific">Eutrema salsugineum</name>
    <name type="common">Saltwater cress</name>
    <name type="synonym">Sisymbrium salsugineum</name>
    <dbReference type="NCBI Taxonomy" id="72664"/>
    <lineage>
        <taxon>Eukaryota</taxon>
        <taxon>Viridiplantae</taxon>
        <taxon>Streptophyta</taxon>
        <taxon>Embryophyta</taxon>
        <taxon>Tracheophyta</taxon>
        <taxon>Spermatophyta</taxon>
        <taxon>Magnoliopsida</taxon>
        <taxon>eudicotyledons</taxon>
        <taxon>Gunneridae</taxon>
        <taxon>Pentapetalae</taxon>
        <taxon>rosids</taxon>
        <taxon>malvids</taxon>
        <taxon>Brassicales</taxon>
        <taxon>Brassicaceae</taxon>
        <taxon>Eutremeae</taxon>
        <taxon>Eutrema</taxon>
    </lineage>
</organism>
<evidence type="ECO:0000259" key="1">
    <source>
        <dbReference type="Pfam" id="PF03478"/>
    </source>
</evidence>
<gene>
    <name evidence="2" type="ORF">EUTSA_v10019678mg</name>
</gene>
<dbReference type="InterPro" id="IPR051304">
    <property type="entry name" value="SCF_F-box_domain"/>
</dbReference>